<evidence type="ECO:0000256" key="9">
    <source>
        <dbReference type="ARBA" id="ARBA00039865"/>
    </source>
</evidence>
<sequence>MLLASIRCVLLLLLSSKISATTWPLYDQIAQPFTYLGDTPYQNISFNSPNITTAMRIQRDIAMNVTIDQLVWPALELSTAFFGKDYSAHRLSQVDNVLIMGYKRLVVDLYWDPVDKDWQLCPFSIRHNNATAAAPSSAAGGDDVSLPNGYTCASKFKFSNLLETVNDYLVSTEVSRSPFKTDLIFLVLNLHDLSTNVTEATTRTDSNLGQIIQQSISPNTALLPRIYTPSNLTLDRINISASFYAQGREPYFPIIKQTVAQVSWPQWLYLIQERVQLMVGYGTIASSDNSTFRLTMYDNNTIFSSDSVGGLMNATETTCVNEGSWDFVDDEQKPFSYEDALHLTECGYSPYFTQPNYSDPFTIYSAVDSGHLADNVLSTIWSWDVNEPAGSEALRCAAIKKSNGRWEANDCANQYRVACRKADNPSVWVLTRNTFTYDRALSACPENYIFDVPRVPRQNTILRNLMVAENITEEKVWINLNLAYNLNACWVIGRYGSCWWSSGSGEEYLGLIRTSIVGGVIVLILVGFFTWVKCARLWRNRNSKSRKAMVKAMLARREYVTVPAPRY</sequence>
<dbReference type="VEuPathDB" id="FungiDB:MUCCIDRAFT_106297"/>
<keyword evidence="3 11" id="KW-0732">Signal</keyword>
<comment type="function">
    <text evidence="7">May be involved in telomere capping.</text>
</comment>
<dbReference type="InterPro" id="IPR051008">
    <property type="entry name" value="Telomere_Capping_Maintenance"/>
</dbReference>
<dbReference type="PANTHER" id="PTHR35518:SF2">
    <property type="entry name" value="MAINTENANCE OF TELOMERE CAPPING PROTEIN 6"/>
    <property type="match status" value="1"/>
</dbReference>
<accession>A0A162QUA5</accession>
<evidence type="ECO:0000313" key="14">
    <source>
        <dbReference type="Proteomes" id="UP000077051"/>
    </source>
</evidence>
<evidence type="ECO:0000256" key="10">
    <source>
        <dbReference type="SAM" id="Phobius"/>
    </source>
</evidence>
<feature type="transmembrane region" description="Helical" evidence="10">
    <location>
        <begin position="516"/>
        <end position="538"/>
    </location>
</feature>
<feature type="domain" description="MTC6 partial TIM-barrel" evidence="12">
    <location>
        <begin position="47"/>
        <end position="360"/>
    </location>
</feature>
<dbReference type="SUPFAM" id="SSF56436">
    <property type="entry name" value="C-type lectin-like"/>
    <property type="match status" value="1"/>
</dbReference>
<dbReference type="STRING" id="747725.A0A162QUA5"/>
<dbReference type="InterPro" id="IPR016187">
    <property type="entry name" value="CTDL_fold"/>
</dbReference>
<evidence type="ECO:0000256" key="7">
    <source>
        <dbReference type="ARBA" id="ARBA00037703"/>
    </source>
</evidence>
<evidence type="ECO:0000256" key="2">
    <source>
        <dbReference type="ARBA" id="ARBA00022692"/>
    </source>
</evidence>
<keyword evidence="4 10" id="KW-1133">Transmembrane helix</keyword>
<evidence type="ECO:0000256" key="6">
    <source>
        <dbReference type="ARBA" id="ARBA00023180"/>
    </source>
</evidence>
<feature type="signal peptide" evidence="11">
    <location>
        <begin position="1"/>
        <end position="20"/>
    </location>
</feature>
<organism evidence="13 14">
    <name type="scientific">Mucor lusitanicus CBS 277.49</name>
    <dbReference type="NCBI Taxonomy" id="747725"/>
    <lineage>
        <taxon>Eukaryota</taxon>
        <taxon>Fungi</taxon>
        <taxon>Fungi incertae sedis</taxon>
        <taxon>Mucoromycota</taxon>
        <taxon>Mucoromycotina</taxon>
        <taxon>Mucoromycetes</taxon>
        <taxon>Mucorales</taxon>
        <taxon>Mucorineae</taxon>
        <taxon>Mucoraceae</taxon>
        <taxon>Mucor</taxon>
    </lineage>
</organism>
<keyword evidence="14" id="KW-1185">Reference proteome</keyword>
<evidence type="ECO:0000313" key="13">
    <source>
        <dbReference type="EMBL" id="OAD05740.1"/>
    </source>
</evidence>
<dbReference type="AlphaFoldDB" id="A0A162QUA5"/>
<proteinExistence type="inferred from homology"/>
<evidence type="ECO:0000256" key="4">
    <source>
        <dbReference type="ARBA" id="ARBA00022989"/>
    </source>
</evidence>
<dbReference type="GO" id="GO:0016020">
    <property type="term" value="C:membrane"/>
    <property type="evidence" value="ECO:0007669"/>
    <property type="project" value="UniProtKB-SubCell"/>
</dbReference>
<dbReference type="Proteomes" id="UP000077051">
    <property type="component" value="Unassembled WGS sequence"/>
</dbReference>
<keyword evidence="2 10" id="KW-0812">Transmembrane</keyword>
<reference evidence="13 14" key="1">
    <citation type="submission" date="2015-06" db="EMBL/GenBank/DDBJ databases">
        <title>Expansion of signal transduction pathways in fungi by whole-genome duplication.</title>
        <authorList>
            <consortium name="DOE Joint Genome Institute"/>
            <person name="Corrochano L.M."/>
            <person name="Kuo A."/>
            <person name="Marcet-Houben M."/>
            <person name="Polaino S."/>
            <person name="Salamov A."/>
            <person name="Villalobos J.M."/>
            <person name="Alvarez M.I."/>
            <person name="Avalos J."/>
            <person name="Benito E.P."/>
            <person name="Benoit I."/>
            <person name="Burger G."/>
            <person name="Camino L.P."/>
            <person name="Canovas D."/>
            <person name="Cerda-Olmedo E."/>
            <person name="Cheng J.-F."/>
            <person name="Dominguez A."/>
            <person name="Elias M."/>
            <person name="Eslava A.P."/>
            <person name="Glaser F."/>
            <person name="Grimwood J."/>
            <person name="Gutierrez G."/>
            <person name="Heitman J."/>
            <person name="Henrissat B."/>
            <person name="Iturriaga E.A."/>
            <person name="Lang B.F."/>
            <person name="Lavin J.L."/>
            <person name="Lee S."/>
            <person name="Li W."/>
            <person name="Lindquist E."/>
            <person name="Lopez-Garcia S."/>
            <person name="Luque E.M."/>
            <person name="Marcos A.T."/>
            <person name="Martin J."/>
            <person name="Mccluskey K."/>
            <person name="Medina H.R."/>
            <person name="Miralles-Duran A."/>
            <person name="Miyazaki A."/>
            <person name="Munoz-Torres E."/>
            <person name="Oguiza J.A."/>
            <person name="Ohm R."/>
            <person name="Olmedo M."/>
            <person name="Orejas M."/>
            <person name="Ortiz-Castellanos L."/>
            <person name="Pisabarro A.G."/>
            <person name="Rodriguez-Romero J."/>
            <person name="Ruiz-Herrera J."/>
            <person name="Ruiz-Vazquez R."/>
            <person name="Sanz C."/>
            <person name="Schackwitz W."/>
            <person name="Schmutz J."/>
            <person name="Shahriari M."/>
            <person name="Shelest E."/>
            <person name="Silva-Franco F."/>
            <person name="Soanes D."/>
            <person name="Syed K."/>
            <person name="Tagua V.G."/>
            <person name="Talbot N.J."/>
            <person name="Thon M."/>
            <person name="De Vries R.P."/>
            <person name="Wiebenga A."/>
            <person name="Yadav J.S."/>
            <person name="Braun E.L."/>
            <person name="Baker S."/>
            <person name="Garre V."/>
            <person name="Horwitz B."/>
            <person name="Torres-Martinez S."/>
            <person name="Idnurm A."/>
            <person name="Herrera-Estrella A."/>
            <person name="Gabaldon T."/>
            <person name="Grigoriev I.V."/>
        </authorList>
    </citation>
    <scope>NUCLEOTIDE SEQUENCE [LARGE SCALE GENOMIC DNA]</scope>
    <source>
        <strain evidence="13 14">CBS 277.49</strain>
    </source>
</reference>
<dbReference type="EMBL" id="AMYB01000002">
    <property type="protein sequence ID" value="OAD05740.1"/>
    <property type="molecule type" value="Genomic_DNA"/>
</dbReference>
<evidence type="ECO:0000256" key="1">
    <source>
        <dbReference type="ARBA" id="ARBA00004479"/>
    </source>
</evidence>
<keyword evidence="6" id="KW-0325">Glycoprotein</keyword>
<evidence type="ECO:0000259" key="12">
    <source>
        <dbReference type="Pfam" id="PF25506"/>
    </source>
</evidence>
<dbReference type="OrthoDB" id="5573651at2759"/>
<evidence type="ECO:0000256" key="11">
    <source>
        <dbReference type="SAM" id="SignalP"/>
    </source>
</evidence>
<dbReference type="InterPro" id="IPR057530">
    <property type="entry name" value="TIM-barrel_MTC6"/>
</dbReference>
<evidence type="ECO:0000256" key="3">
    <source>
        <dbReference type="ARBA" id="ARBA00022729"/>
    </source>
</evidence>
<dbReference type="PANTHER" id="PTHR35518">
    <property type="entry name" value="MAINTENANCE OF TELOMOERE CAPPING"/>
    <property type="match status" value="1"/>
</dbReference>
<comment type="caution">
    <text evidence="13">The sequence shown here is derived from an EMBL/GenBank/DDBJ whole genome shotgun (WGS) entry which is preliminary data.</text>
</comment>
<comment type="subcellular location">
    <subcellularLocation>
        <location evidence="1">Membrane</location>
        <topology evidence="1">Single-pass type I membrane protein</topology>
    </subcellularLocation>
</comment>
<feature type="chain" id="PRO_5007839135" description="Maintenance of telomere capping protein 6" evidence="11">
    <location>
        <begin position="21"/>
        <end position="567"/>
    </location>
</feature>
<evidence type="ECO:0000256" key="8">
    <source>
        <dbReference type="ARBA" id="ARBA00038159"/>
    </source>
</evidence>
<keyword evidence="5 10" id="KW-0472">Membrane</keyword>
<dbReference type="Pfam" id="PF25506">
    <property type="entry name" value="TIM-barrel_MTC6"/>
    <property type="match status" value="1"/>
</dbReference>
<comment type="similarity">
    <text evidence="8">Belongs to the MTC6 family.</text>
</comment>
<protein>
    <recommendedName>
        <fullName evidence="9">Maintenance of telomere capping protein 6</fullName>
    </recommendedName>
</protein>
<gene>
    <name evidence="13" type="ORF">MUCCIDRAFT_106297</name>
</gene>
<evidence type="ECO:0000256" key="5">
    <source>
        <dbReference type="ARBA" id="ARBA00023136"/>
    </source>
</evidence>
<name>A0A162QUA5_MUCCL</name>